<dbReference type="Proteomes" id="UP000187134">
    <property type="component" value="Unassembled WGS sequence"/>
</dbReference>
<evidence type="ECO:0000256" key="5">
    <source>
        <dbReference type="ARBA" id="ARBA00022741"/>
    </source>
</evidence>
<proteinExistence type="inferred from homology"/>
<sequence>MQDEMNYIPTHINVQGANANNLKNINIDIPLNRLVAITGVSGSGKSSLAMDTIYAEGTRRYLNALATYTRRRIKQVGRSDVKAIKNLPSTIALRQRPDTPGIRSTVGTLTETLNILRLIFSRLGSHVCPNGHRLEPTLRVAEVMDFMGTDERMGIINCPTCQVPFMVYGAESFAFNSDGACSTCQGTGEAREIQLKKIIPNPDLTIKEGAVASWRLPGRTHMHLLAEQQGVRLDLPFKELTDKEKEIVLHGPEVKRVIVVPTSTGKSFELNAKYENAFVAVENSFNTAKNDNTIERLNRFYDVGCCSRCHGTRYNPELFSTLIMGKNIAEVSQYDLLQLEEFSDKLVSWVPAEMKNMAGQLSKELKELIDPIVALGLDYLTLDRAGNGLSTGELQRIQLARTIRNQMTGILYVLDEPSVGLHAENVKALIQIIRQIIKQGNSVLVVDHDVAILEAADYLIEIGPLSGEDGGEVIGAGTPGELSTNDQSVIAAYLNKSAEVVVRNIQDANQLDKIIVTVQGKNNIHEVRAEFVLNGLNVVTGISGSGKTTLVLDSLVPAMKARLAKEKLPDHVALTGEGKIKQVVEIDSNPIGKNIRSTVATYSKIMDKLRKLFETEADQTHAFKATDFSYNNNSGACTYCEGTGSVNLDIQYLPDIVEVCPQCQGKRYRDEILDLTLQGKNIAEVLELTVAEAQSFFKNQSSISKTLKVLNELGLGYLHLGESTPALSGGEAQRLKLTYYLEKKQANYLFIFDEPSIGLHPRDVATLVGVLDKLVQSKATVIVIEHDLDVIANADYIVDMGPNGGRYGGQLMANGSVEQICRTKSSVTGKYIKNYLT</sequence>
<evidence type="ECO:0000256" key="8">
    <source>
        <dbReference type="ARBA" id="ARBA00022771"/>
    </source>
</evidence>
<dbReference type="PANTHER" id="PTHR43152:SF3">
    <property type="entry name" value="UVRABC SYSTEM PROTEIN A"/>
    <property type="match status" value="1"/>
</dbReference>
<keyword evidence="4" id="KW-0677">Repeat</keyword>
<dbReference type="GO" id="GO:0006281">
    <property type="term" value="P:DNA repair"/>
    <property type="evidence" value="ECO:0007669"/>
    <property type="project" value="UniProtKB-KW"/>
</dbReference>
<dbReference type="GO" id="GO:0008270">
    <property type="term" value="F:zinc ion binding"/>
    <property type="evidence" value="ECO:0007669"/>
    <property type="project" value="UniProtKB-KW"/>
</dbReference>
<accession>A0A1R1BF58</accession>
<dbReference type="Gene3D" id="3.40.50.300">
    <property type="entry name" value="P-loop containing nucleotide triphosphate hydrolases"/>
    <property type="match status" value="2"/>
</dbReference>
<evidence type="ECO:0000313" key="18">
    <source>
        <dbReference type="EMBL" id="OMF04966.1"/>
    </source>
</evidence>
<evidence type="ECO:0000256" key="12">
    <source>
        <dbReference type="ARBA" id="ARBA00023125"/>
    </source>
</evidence>
<gene>
    <name evidence="18" type="ORF">BK131_29260</name>
</gene>
<dbReference type="GO" id="GO:0005524">
    <property type="term" value="F:ATP binding"/>
    <property type="evidence" value="ECO:0007669"/>
    <property type="project" value="UniProtKB-KW"/>
</dbReference>
<evidence type="ECO:0000256" key="14">
    <source>
        <dbReference type="ARBA" id="ARBA00038000"/>
    </source>
</evidence>
<protein>
    <recommendedName>
        <fullName evidence="15">UvrABC system protein A</fullName>
    </recommendedName>
    <alternativeName>
        <fullName evidence="16">Excinuclease ABC subunit A</fullName>
    </alternativeName>
</protein>
<dbReference type="InterPro" id="IPR041552">
    <property type="entry name" value="UvrA_DNA-bd"/>
</dbReference>
<dbReference type="SUPFAM" id="SSF52540">
    <property type="entry name" value="P-loop containing nucleoside triphosphate hydrolases"/>
    <property type="match status" value="2"/>
</dbReference>
<dbReference type="Gene3D" id="1.20.1580.10">
    <property type="entry name" value="ABC transporter ATPase like domain"/>
    <property type="match status" value="2"/>
</dbReference>
<evidence type="ECO:0000256" key="15">
    <source>
        <dbReference type="ARBA" id="ARBA00039316"/>
    </source>
</evidence>
<evidence type="ECO:0000256" key="6">
    <source>
        <dbReference type="ARBA" id="ARBA00022763"/>
    </source>
</evidence>
<keyword evidence="7" id="KW-0228">DNA excision</keyword>
<evidence type="ECO:0000256" key="13">
    <source>
        <dbReference type="ARBA" id="ARBA00023204"/>
    </source>
</evidence>
<evidence type="ECO:0000256" key="9">
    <source>
        <dbReference type="ARBA" id="ARBA00022833"/>
    </source>
</evidence>
<evidence type="ECO:0000256" key="11">
    <source>
        <dbReference type="ARBA" id="ARBA00022881"/>
    </source>
</evidence>
<evidence type="ECO:0000256" key="2">
    <source>
        <dbReference type="ARBA" id="ARBA00022490"/>
    </source>
</evidence>
<evidence type="ECO:0000313" key="19">
    <source>
        <dbReference type="Proteomes" id="UP000187134"/>
    </source>
</evidence>
<keyword evidence="5" id="KW-0547">Nucleotide-binding</keyword>
<evidence type="ECO:0000256" key="16">
    <source>
        <dbReference type="ARBA" id="ARBA00042156"/>
    </source>
</evidence>
<dbReference type="GO" id="GO:0004518">
    <property type="term" value="F:nuclease activity"/>
    <property type="evidence" value="ECO:0007669"/>
    <property type="project" value="UniProtKB-KW"/>
</dbReference>
<keyword evidence="13" id="KW-0234">DNA repair</keyword>
<evidence type="ECO:0000256" key="10">
    <source>
        <dbReference type="ARBA" id="ARBA00022840"/>
    </source>
</evidence>
<keyword evidence="11" id="KW-0267">Excision nuclease</keyword>
<comment type="similarity">
    <text evidence="14">Belongs to the ABC transporter superfamily. UvrA family.</text>
</comment>
<keyword evidence="12" id="KW-0238">DNA-binding</keyword>
<keyword evidence="10" id="KW-0067">ATP-binding</keyword>
<dbReference type="GO" id="GO:0005737">
    <property type="term" value="C:cytoplasm"/>
    <property type="evidence" value="ECO:0007669"/>
    <property type="project" value="UniProtKB-SubCell"/>
</dbReference>
<dbReference type="AlphaFoldDB" id="A0A1R1BF58"/>
<keyword evidence="3" id="KW-0479">Metal-binding</keyword>
<reference evidence="18 19" key="1">
    <citation type="submission" date="2016-11" db="EMBL/GenBank/DDBJ databases">
        <title>Paenibacillus species isolates.</title>
        <authorList>
            <person name="Beno S.M."/>
        </authorList>
    </citation>
    <scope>NUCLEOTIDE SEQUENCE [LARGE SCALE GENOMIC DNA]</scope>
    <source>
        <strain evidence="18 19">FSL H8-0246</strain>
    </source>
</reference>
<keyword evidence="6" id="KW-0227">DNA damage</keyword>
<comment type="subcellular location">
    <subcellularLocation>
        <location evidence="1">Cytoplasm</location>
    </subcellularLocation>
</comment>
<name>A0A1R1BF58_PAEAM</name>
<dbReference type="Gene3D" id="1.10.8.280">
    <property type="entry name" value="ABC transporter ATPase domain-like"/>
    <property type="match status" value="1"/>
</dbReference>
<organism evidence="18 19">
    <name type="scientific">Paenibacillus amylolyticus</name>
    <dbReference type="NCBI Taxonomy" id="1451"/>
    <lineage>
        <taxon>Bacteria</taxon>
        <taxon>Bacillati</taxon>
        <taxon>Bacillota</taxon>
        <taxon>Bacilli</taxon>
        <taxon>Bacillales</taxon>
        <taxon>Paenibacillaceae</taxon>
        <taxon>Paenibacillus</taxon>
    </lineage>
</organism>
<dbReference type="RefSeq" id="WP_076334220.1">
    <property type="nucleotide sequence ID" value="NZ_MRTJ01000027.1"/>
</dbReference>
<evidence type="ECO:0000259" key="17">
    <source>
        <dbReference type="Pfam" id="PF17755"/>
    </source>
</evidence>
<evidence type="ECO:0000256" key="7">
    <source>
        <dbReference type="ARBA" id="ARBA00022769"/>
    </source>
</evidence>
<dbReference type="EMBL" id="MRTJ01000027">
    <property type="protein sequence ID" value="OMF04966.1"/>
    <property type="molecule type" value="Genomic_DNA"/>
</dbReference>
<dbReference type="PANTHER" id="PTHR43152">
    <property type="entry name" value="UVRABC SYSTEM PROTEIN A"/>
    <property type="match status" value="1"/>
</dbReference>
<dbReference type="InterPro" id="IPR027417">
    <property type="entry name" value="P-loop_NTPase"/>
</dbReference>
<feature type="domain" description="UvrA DNA-binding" evidence="17">
    <location>
        <begin position="196"/>
        <end position="298"/>
    </location>
</feature>
<keyword evidence="2" id="KW-0963">Cytoplasm</keyword>
<evidence type="ECO:0000256" key="1">
    <source>
        <dbReference type="ARBA" id="ARBA00004496"/>
    </source>
</evidence>
<keyword evidence="8" id="KW-0863">Zinc-finger</keyword>
<keyword evidence="9" id="KW-0862">Zinc</keyword>
<evidence type="ECO:0000256" key="4">
    <source>
        <dbReference type="ARBA" id="ARBA00022737"/>
    </source>
</evidence>
<evidence type="ECO:0000256" key="3">
    <source>
        <dbReference type="ARBA" id="ARBA00022723"/>
    </source>
</evidence>
<comment type="caution">
    <text evidence="18">The sequence shown here is derived from an EMBL/GenBank/DDBJ whole genome shotgun (WGS) entry which is preliminary data.</text>
</comment>
<dbReference type="Pfam" id="PF17755">
    <property type="entry name" value="UvrA_DNA-bind"/>
    <property type="match status" value="1"/>
</dbReference>
<dbReference type="GO" id="GO:0003677">
    <property type="term" value="F:DNA binding"/>
    <property type="evidence" value="ECO:0007669"/>
    <property type="project" value="UniProtKB-KW"/>
</dbReference>